<accession>A0A932GPI1</accession>
<dbReference type="PRINTS" id="PR01576">
    <property type="entry name" value="PDEFORMYLASE"/>
</dbReference>
<dbReference type="InterPro" id="IPR036821">
    <property type="entry name" value="Peptide_deformylase_sf"/>
</dbReference>
<dbReference type="GO" id="GO:0046872">
    <property type="term" value="F:metal ion binding"/>
    <property type="evidence" value="ECO:0007669"/>
    <property type="project" value="UniProtKB-KW"/>
</dbReference>
<dbReference type="PANTHER" id="PTHR10458">
    <property type="entry name" value="PEPTIDE DEFORMYLASE"/>
    <property type="match status" value="1"/>
</dbReference>
<evidence type="ECO:0000256" key="2">
    <source>
        <dbReference type="HAMAP-Rule" id="MF_00163"/>
    </source>
</evidence>
<dbReference type="Gene3D" id="3.90.45.10">
    <property type="entry name" value="Peptide deformylase"/>
    <property type="match status" value="1"/>
</dbReference>
<comment type="caution">
    <text evidence="3">The sequence shown here is derived from an EMBL/GenBank/DDBJ whole genome shotgun (WGS) entry which is preliminary data.</text>
</comment>
<dbReference type="EMBL" id="JACPSX010000117">
    <property type="protein sequence ID" value="MBI3014719.1"/>
    <property type="molecule type" value="Genomic_DNA"/>
</dbReference>
<evidence type="ECO:0000313" key="3">
    <source>
        <dbReference type="EMBL" id="MBI3014719.1"/>
    </source>
</evidence>
<evidence type="ECO:0000313" key="4">
    <source>
        <dbReference type="Proteomes" id="UP000741360"/>
    </source>
</evidence>
<keyword evidence="2 3" id="KW-0378">Hydrolase</keyword>
<dbReference type="GO" id="GO:0006412">
    <property type="term" value="P:translation"/>
    <property type="evidence" value="ECO:0007669"/>
    <property type="project" value="UniProtKB-UniRule"/>
</dbReference>
<comment type="function">
    <text evidence="2">Removes the formyl group from the N-terminal Met of newly synthesized proteins. Requires at least a dipeptide for an efficient rate of reaction. N-terminal L-methionine is a prerequisite for activity but the enzyme has broad specificity at other positions.</text>
</comment>
<feature type="binding site" evidence="2">
    <location>
        <position position="139"/>
    </location>
    <ligand>
        <name>Fe cation</name>
        <dbReference type="ChEBI" id="CHEBI:24875"/>
    </ligand>
</feature>
<dbReference type="Pfam" id="PF01327">
    <property type="entry name" value="Pep_deformylase"/>
    <property type="match status" value="1"/>
</dbReference>
<comment type="catalytic activity">
    <reaction evidence="2">
        <text>N-terminal N-formyl-L-methionyl-[peptide] + H2O = N-terminal L-methionyl-[peptide] + formate</text>
        <dbReference type="Rhea" id="RHEA:24420"/>
        <dbReference type="Rhea" id="RHEA-COMP:10639"/>
        <dbReference type="Rhea" id="RHEA-COMP:10640"/>
        <dbReference type="ChEBI" id="CHEBI:15377"/>
        <dbReference type="ChEBI" id="CHEBI:15740"/>
        <dbReference type="ChEBI" id="CHEBI:49298"/>
        <dbReference type="ChEBI" id="CHEBI:64731"/>
        <dbReference type="EC" id="3.5.1.88"/>
    </reaction>
</comment>
<dbReference type="CDD" id="cd00487">
    <property type="entry name" value="Pep_deformylase"/>
    <property type="match status" value="1"/>
</dbReference>
<reference evidence="3" key="1">
    <citation type="submission" date="2020-07" db="EMBL/GenBank/DDBJ databases">
        <title>Huge and variable diversity of episymbiotic CPR bacteria and DPANN archaea in groundwater ecosystems.</title>
        <authorList>
            <person name="He C.Y."/>
            <person name="Keren R."/>
            <person name="Whittaker M."/>
            <person name="Farag I.F."/>
            <person name="Doudna J."/>
            <person name="Cate J.H.D."/>
            <person name="Banfield J.F."/>
        </authorList>
    </citation>
    <scope>NUCLEOTIDE SEQUENCE</scope>
    <source>
        <strain evidence="3">NC_groundwater_717_Ag_S-0.2um_59_8</strain>
    </source>
</reference>
<proteinExistence type="inferred from homology"/>
<feature type="binding site" evidence="2">
    <location>
        <position position="97"/>
    </location>
    <ligand>
        <name>Fe cation</name>
        <dbReference type="ChEBI" id="CHEBI:24875"/>
    </ligand>
</feature>
<sequence length="175" mass="19405">MPAQTILLYPDPRLKEISAPVTAVTAEIRSIVRNLLDTMKAHPGSVGIAAPQIGELKRIIVVDVSGHKRAGNHHGLLILLNPVIRERDGEQIGREGCLSIPDYTARIRRAARIRVEAYDFSFSSICIDASGFEAVALQHEIDHLNGVLFLDRVASLKLDLFPRKNYLPQLARPKE</sequence>
<dbReference type="GO" id="GO:0042586">
    <property type="term" value="F:peptide deformylase activity"/>
    <property type="evidence" value="ECO:0007669"/>
    <property type="project" value="UniProtKB-UniRule"/>
</dbReference>
<dbReference type="PIRSF" id="PIRSF004749">
    <property type="entry name" value="Pep_def"/>
    <property type="match status" value="1"/>
</dbReference>
<name>A0A932GPI1_UNCTE</name>
<feature type="binding site" evidence="2">
    <location>
        <position position="143"/>
    </location>
    <ligand>
        <name>Fe cation</name>
        <dbReference type="ChEBI" id="CHEBI:24875"/>
    </ligand>
</feature>
<comment type="similarity">
    <text evidence="1 2">Belongs to the polypeptide deformylase family.</text>
</comment>
<comment type="cofactor">
    <cofactor evidence="2">
        <name>Fe(2+)</name>
        <dbReference type="ChEBI" id="CHEBI:29033"/>
    </cofactor>
    <text evidence="2">Binds 1 Fe(2+) ion.</text>
</comment>
<evidence type="ECO:0000256" key="1">
    <source>
        <dbReference type="ARBA" id="ARBA00010759"/>
    </source>
</evidence>
<keyword evidence="2" id="KW-0408">Iron</keyword>
<dbReference type="SUPFAM" id="SSF56420">
    <property type="entry name" value="Peptide deformylase"/>
    <property type="match status" value="1"/>
</dbReference>
<protein>
    <recommendedName>
        <fullName evidence="2">Peptide deformylase</fullName>
        <shortName evidence="2">PDF</shortName>
        <ecNumber evidence="2">3.5.1.88</ecNumber>
    </recommendedName>
    <alternativeName>
        <fullName evidence="2">Polypeptide deformylase</fullName>
    </alternativeName>
</protein>
<organism evidence="3 4">
    <name type="scientific">Tectimicrobiota bacterium</name>
    <dbReference type="NCBI Taxonomy" id="2528274"/>
    <lineage>
        <taxon>Bacteria</taxon>
        <taxon>Pseudomonadati</taxon>
        <taxon>Nitrospinota/Tectimicrobiota group</taxon>
        <taxon>Candidatus Tectimicrobiota</taxon>
    </lineage>
</organism>
<gene>
    <name evidence="2 3" type="primary">def</name>
    <name evidence="3" type="ORF">HYY65_06615</name>
</gene>
<dbReference type="HAMAP" id="MF_00163">
    <property type="entry name" value="Pep_deformylase"/>
    <property type="match status" value="1"/>
</dbReference>
<dbReference type="NCBIfam" id="NF001159">
    <property type="entry name" value="PRK00150.1-3"/>
    <property type="match status" value="1"/>
</dbReference>
<dbReference type="NCBIfam" id="TIGR00079">
    <property type="entry name" value="pept_deformyl"/>
    <property type="match status" value="1"/>
</dbReference>
<dbReference type="PANTHER" id="PTHR10458:SF22">
    <property type="entry name" value="PEPTIDE DEFORMYLASE"/>
    <property type="match status" value="1"/>
</dbReference>
<dbReference type="InterPro" id="IPR023635">
    <property type="entry name" value="Peptide_deformylase"/>
</dbReference>
<keyword evidence="2" id="KW-0648">Protein biosynthesis</keyword>
<feature type="active site" evidence="2">
    <location>
        <position position="140"/>
    </location>
</feature>
<keyword evidence="2" id="KW-0479">Metal-binding</keyword>
<dbReference type="EC" id="3.5.1.88" evidence="2"/>
<dbReference type="Proteomes" id="UP000741360">
    <property type="component" value="Unassembled WGS sequence"/>
</dbReference>
<dbReference type="AlphaFoldDB" id="A0A932GPI1"/>